<feature type="transmembrane region" description="Helical" evidence="1">
    <location>
        <begin position="37"/>
        <end position="61"/>
    </location>
</feature>
<sequence>MLGLVPGIGSSAGLVLSVGLIVQAIHAGARPVTVGRMMGIAGVDALVGTIPVLGTVFDFVFKANERNSRVLASQALQPERTTKDSQRLVATTILAAIALVVLVLVLAVVGVVLLFRAVF</sequence>
<dbReference type="AlphaFoldDB" id="A0A346XYK0"/>
<gene>
    <name evidence="2" type="ORF">DVS28_a2617</name>
</gene>
<evidence type="ECO:0000256" key="1">
    <source>
        <dbReference type="SAM" id="Phobius"/>
    </source>
</evidence>
<dbReference type="EMBL" id="CP031165">
    <property type="protein sequence ID" value="AXV07297.1"/>
    <property type="molecule type" value="Genomic_DNA"/>
</dbReference>
<dbReference type="KEGG" id="euz:DVS28_a2617"/>
<keyword evidence="1" id="KW-0472">Membrane</keyword>
<feature type="transmembrane region" description="Helical" evidence="1">
    <location>
        <begin position="88"/>
        <end position="115"/>
    </location>
</feature>
<protein>
    <recommendedName>
        <fullName evidence="4">DUF4112 domain-containing protein</fullName>
    </recommendedName>
</protein>
<name>A0A346XYK0_9ACTN</name>
<dbReference type="Proteomes" id="UP000264006">
    <property type="component" value="Chromosome"/>
</dbReference>
<dbReference type="InterPro" id="IPR025187">
    <property type="entry name" value="DUF4112"/>
</dbReference>
<keyword evidence="3" id="KW-1185">Reference proteome</keyword>
<keyword evidence="1" id="KW-1133">Transmembrane helix</keyword>
<keyword evidence="1" id="KW-0812">Transmembrane</keyword>
<evidence type="ECO:0000313" key="3">
    <source>
        <dbReference type="Proteomes" id="UP000264006"/>
    </source>
</evidence>
<evidence type="ECO:0000313" key="2">
    <source>
        <dbReference type="EMBL" id="AXV07297.1"/>
    </source>
</evidence>
<evidence type="ECO:0008006" key="4">
    <source>
        <dbReference type="Google" id="ProtNLM"/>
    </source>
</evidence>
<dbReference type="PANTHER" id="PTHR35519:SF2">
    <property type="entry name" value="PH DOMAIN PROTEIN"/>
    <property type="match status" value="1"/>
</dbReference>
<proteinExistence type="predicted"/>
<dbReference type="Pfam" id="PF13430">
    <property type="entry name" value="DUF4112"/>
    <property type="match status" value="1"/>
</dbReference>
<reference evidence="2 3" key="1">
    <citation type="submission" date="2018-09" db="EMBL/GenBank/DDBJ databases">
        <title>Complete genome sequence of Euzebya sp. DY32-46 isolated from seawater of Pacific Ocean.</title>
        <authorList>
            <person name="Xu L."/>
            <person name="Wu Y.-H."/>
            <person name="Xu X.-W."/>
        </authorList>
    </citation>
    <scope>NUCLEOTIDE SEQUENCE [LARGE SCALE GENOMIC DNA]</scope>
    <source>
        <strain evidence="2 3">DY32-46</strain>
    </source>
</reference>
<accession>A0A346XYK0</accession>
<dbReference type="PANTHER" id="PTHR35519">
    <property type="entry name" value="MEMBRANE PROTEINS"/>
    <property type="match status" value="1"/>
</dbReference>
<organism evidence="2 3">
    <name type="scientific">Euzebya pacifica</name>
    <dbReference type="NCBI Taxonomy" id="1608957"/>
    <lineage>
        <taxon>Bacteria</taxon>
        <taxon>Bacillati</taxon>
        <taxon>Actinomycetota</taxon>
        <taxon>Nitriliruptoria</taxon>
        <taxon>Euzebyales</taxon>
    </lineage>
</organism>